<dbReference type="InterPro" id="IPR000433">
    <property type="entry name" value="Znf_ZZ"/>
</dbReference>
<comment type="similarity">
    <text evidence="2">Belongs to the KCMF1 family.</text>
</comment>
<feature type="region of interest" description="Disordered" evidence="9">
    <location>
        <begin position="141"/>
        <end position="250"/>
    </location>
</feature>
<dbReference type="OrthoDB" id="7873042at2759"/>
<keyword evidence="4" id="KW-0808">Transferase</keyword>
<dbReference type="GO" id="GO:0061630">
    <property type="term" value="F:ubiquitin protein ligase activity"/>
    <property type="evidence" value="ECO:0007669"/>
    <property type="project" value="UniProtKB-EC"/>
</dbReference>
<feature type="region of interest" description="Disordered" evidence="9">
    <location>
        <begin position="561"/>
        <end position="606"/>
    </location>
</feature>
<dbReference type="EC" id="2.3.2.27" evidence="3"/>
<gene>
    <name evidence="11" type="ORF">BIW11_10034</name>
</gene>
<feature type="compositionally biased region" description="Polar residues" evidence="9">
    <location>
        <begin position="580"/>
        <end position="592"/>
    </location>
</feature>
<evidence type="ECO:0000256" key="7">
    <source>
        <dbReference type="ARBA" id="ARBA00022833"/>
    </source>
</evidence>
<dbReference type="PANTHER" id="PTHR12268:SF13">
    <property type="entry name" value="E3 UBIQUITIN-PROTEIN LIGASE KCMF1"/>
    <property type="match status" value="1"/>
</dbReference>
<feature type="region of interest" description="Disordered" evidence="9">
    <location>
        <begin position="262"/>
        <end position="287"/>
    </location>
</feature>
<dbReference type="InParanoid" id="A0A1V9XHX1"/>
<dbReference type="GO" id="GO:0023051">
    <property type="term" value="P:regulation of signaling"/>
    <property type="evidence" value="ECO:0007669"/>
    <property type="project" value="UniProtKB-ARBA"/>
</dbReference>
<dbReference type="Pfam" id="PF00569">
    <property type="entry name" value="ZZ"/>
    <property type="match status" value="1"/>
</dbReference>
<dbReference type="AlphaFoldDB" id="A0A1V9XHX1"/>
<dbReference type="CDD" id="cd02338">
    <property type="entry name" value="ZZ_PCMF_like"/>
    <property type="match status" value="1"/>
</dbReference>
<evidence type="ECO:0000256" key="1">
    <source>
        <dbReference type="ARBA" id="ARBA00000900"/>
    </source>
</evidence>
<dbReference type="PROSITE" id="PS01357">
    <property type="entry name" value="ZF_ZZ_1"/>
    <property type="match status" value="1"/>
</dbReference>
<evidence type="ECO:0000256" key="6">
    <source>
        <dbReference type="ARBA" id="ARBA00022771"/>
    </source>
</evidence>
<feature type="compositionally biased region" description="Low complexity" evidence="9">
    <location>
        <begin position="460"/>
        <end position="489"/>
    </location>
</feature>
<name>A0A1V9XHX1_9ACAR</name>
<feature type="compositionally biased region" description="Acidic residues" evidence="9">
    <location>
        <begin position="530"/>
        <end position="539"/>
    </location>
</feature>
<accession>A0A1V9XHX1</accession>
<evidence type="ECO:0000256" key="8">
    <source>
        <dbReference type="PROSITE-ProRule" id="PRU00228"/>
    </source>
</evidence>
<comment type="catalytic activity">
    <reaction evidence="1">
        <text>S-ubiquitinyl-[E2 ubiquitin-conjugating enzyme]-L-cysteine + [acceptor protein]-L-lysine = [E2 ubiquitin-conjugating enzyme]-L-cysteine + N(6)-ubiquitinyl-[acceptor protein]-L-lysine.</text>
        <dbReference type="EC" id="2.3.2.27"/>
    </reaction>
</comment>
<feature type="region of interest" description="Disordered" evidence="9">
    <location>
        <begin position="378"/>
        <end position="397"/>
    </location>
</feature>
<dbReference type="PROSITE" id="PS50135">
    <property type="entry name" value="ZF_ZZ_2"/>
    <property type="match status" value="1"/>
</dbReference>
<feature type="compositionally biased region" description="Polar residues" evidence="9">
    <location>
        <begin position="262"/>
        <end position="286"/>
    </location>
</feature>
<keyword evidence="5" id="KW-0479">Metal-binding</keyword>
<evidence type="ECO:0000256" key="4">
    <source>
        <dbReference type="ARBA" id="ARBA00022679"/>
    </source>
</evidence>
<evidence type="ECO:0000313" key="12">
    <source>
        <dbReference type="Proteomes" id="UP000192247"/>
    </source>
</evidence>
<sequence length="606" mass="62097">MSRHEGVSCDSCLRNNFKGRRYKCLICFDYDLCGSCFESGAASARHLSSHAMQCMLPRAEYDLYYAGESSSVATDAPLALTCPYCGRMGLTEAALYEHACCEHSDLALEVVCPVCASQPGVEPSNLVIDFVAHIQREHRTGAATAAAGGGGGGDEGHGHHSHGHPHVGAGHGGHHGVPTPSHGTSLQIQQAGVQAQNGTSAQHDLRQQPRRMPSRGGTAGSGGTGLGSRTSRRHPQMTFSSVPLSPRDSAMESITELLSQLSGTRRATSGAGTVAGQSAHSSVPSAQQTIQQLQMQLERQHSAVARQQLTDKLPRRTGGLLDAGGAGGSGLLPPHQAGSLAAGQQDGSHQGSVGGVTGQAQYLLARYIIDSGVGSGGRMVNSSRGASSSSGPAASLTLAGPSSTTMLMPPISVSSANGALAAPDRAQFVENLLLNSLLPNSALWKLHCATTSPSYKKPMSSASSGGAAASGGASSNSTNEKNSSNSNYNQCKQSKSEPNFTAQQTQSDNNNKKRQTSSVGDQVNTTDDSSIADDEDDWGDLAAGTSDNNVAAASGIVSASFSGGLLGSSAGADSSENRDAANTVSHMTSNVQHDSESPSPSGYSGP</sequence>
<dbReference type="GO" id="GO:0008270">
    <property type="term" value="F:zinc ion binding"/>
    <property type="evidence" value="ECO:0007669"/>
    <property type="project" value="UniProtKB-KW"/>
</dbReference>
<feature type="domain" description="ZZ-type" evidence="10">
    <location>
        <begin position="4"/>
        <end position="60"/>
    </location>
</feature>
<evidence type="ECO:0000256" key="2">
    <source>
        <dbReference type="ARBA" id="ARBA00010938"/>
    </source>
</evidence>
<dbReference type="InterPro" id="IPR008598">
    <property type="entry name" value="Di19_Zn-bd"/>
</dbReference>
<evidence type="ECO:0000256" key="3">
    <source>
        <dbReference type="ARBA" id="ARBA00012483"/>
    </source>
</evidence>
<keyword evidence="7" id="KW-0862">Zinc</keyword>
<feature type="compositionally biased region" description="Low complexity" evidence="9">
    <location>
        <begin position="597"/>
        <end position="606"/>
    </location>
</feature>
<keyword evidence="12" id="KW-1185">Reference proteome</keyword>
<feature type="region of interest" description="Disordered" evidence="9">
    <location>
        <begin position="301"/>
        <end position="354"/>
    </location>
</feature>
<dbReference type="Proteomes" id="UP000192247">
    <property type="component" value="Unassembled WGS sequence"/>
</dbReference>
<dbReference type="GO" id="GO:0099536">
    <property type="term" value="P:synaptic signaling"/>
    <property type="evidence" value="ECO:0007669"/>
    <property type="project" value="TreeGrafter"/>
</dbReference>
<dbReference type="SUPFAM" id="SSF57850">
    <property type="entry name" value="RING/U-box"/>
    <property type="match status" value="1"/>
</dbReference>
<evidence type="ECO:0000256" key="5">
    <source>
        <dbReference type="ARBA" id="ARBA00022723"/>
    </source>
</evidence>
<dbReference type="GO" id="GO:0005886">
    <property type="term" value="C:plasma membrane"/>
    <property type="evidence" value="ECO:0007669"/>
    <property type="project" value="TreeGrafter"/>
</dbReference>
<keyword evidence="6 8" id="KW-0863">Zinc-finger</keyword>
<dbReference type="EMBL" id="MNPL01010706">
    <property type="protein sequence ID" value="OQR72983.1"/>
    <property type="molecule type" value="Genomic_DNA"/>
</dbReference>
<feature type="compositionally biased region" description="Polar residues" evidence="9">
    <location>
        <begin position="490"/>
        <end position="509"/>
    </location>
</feature>
<dbReference type="GO" id="GO:0045202">
    <property type="term" value="C:synapse"/>
    <property type="evidence" value="ECO:0007669"/>
    <property type="project" value="GOC"/>
</dbReference>
<dbReference type="InterPro" id="IPR050774">
    <property type="entry name" value="KCMF1/Dystrophin"/>
</dbReference>
<dbReference type="Gene3D" id="3.30.60.90">
    <property type="match status" value="1"/>
</dbReference>
<evidence type="ECO:0000256" key="9">
    <source>
        <dbReference type="SAM" id="MobiDB-lite"/>
    </source>
</evidence>
<dbReference type="PANTHER" id="PTHR12268">
    <property type="entry name" value="E3 UBIQUITIN-PROTEIN LIGASE KCMF1"/>
    <property type="match status" value="1"/>
</dbReference>
<feature type="compositionally biased region" description="Gly residues" evidence="9">
    <location>
        <begin position="321"/>
        <end position="330"/>
    </location>
</feature>
<feature type="region of interest" description="Disordered" evidence="9">
    <location>
        <begin position="453"/>
        <end position="546"/>
    </location>
</feature>
<feature type="compositionally biased region" description="Low complexity" evidence="9">
    <location>
        <begin position="382"/>
        <end position="395"/>
    </location>
</feature>
<feature type="compositionally biased region" description="Polar residues" evidence="9">
    <location>
        <begin position="516"/>
        <end position="526"/>
    </location>
</feature>
<dbReference type="GO" id="GO:0010646">
    <property type="term" value="P:regulation of cell communication"/>
    <property type="evidence" value="ECO:0007669"/>
    <property type="project" value="UniProtKB-ARBA"/>
</dbReference>
<protein>
    <recommendedName>
        <fullName evidence="3">RING-type E3 ubiquitin transferase</fullName>
        <ecNumber evidence="3">2.3.2.27</ecNumber>
    </recommendedName>
</protein>
<dbReference type="SMART" id="SM00291">
    <property type="entry name" value="ZnF_ZZ"/>
    <property type="match status" value="1"/>
</dbReference>
<organism evidence="11 12">
    <name type="scientific">Tropilaelaps mercedesae</name>
    <dbReference type="NCBI Taxonomy" id="418985"/>
    <lineage>
        <taxon>Eukaryota</taxon>
        <taxon>Metazoa</taxon>
        <taxon>Ecdysozoa</taxon>
        <taxon>Arthropoda</taxon>
        <taxon>Chelicerata</taxon>
        <taxon>Arachnida</taxon>
        <taxon>Acari</taxon>
        <taxon>Parasitiformes</taxon>
        <taxon>Mesostigmata</taxon>
        <taxon>Gamasina</taxon>
        <taxon>Dermanyssoidea</taxon>
        <taxon>Laelapidae</taxon>
        <taxon>Tropilaelaps</taxon>
    </lineage>
</organism>
<feature type="compositionally biased region" description="Low complexity" evidence="9">
    <location>
        <begin position="561"/>
        <end position="574"/>
    </location>
</feature>
<feature type="compositionally biased region" description="Gly residues" evidence="9">
    <location>
        <begin position="217"/>
        <end position="226"/>
    </location>
</feature>
<dbReference type="InterPro" id="IPR043145">
    <property type="entry name" value="Znf_ZZ_sf"/>
</dbReference>
<dbReference type="Pfam" id="PF05605">
    <property type="entry name" value="zf-Di19"/>
    <property type="match status" value="1"/>
</dbReference>
<proteinExistence type="inferred from homology"/>
<feature type="compositionally biased region" description="Polar residues" evidence="9">
    <location>
        <begin position="184"/>
        <end position="202"/>
    </location>
</feature>
<comment type="caution">
    <text evidence="11">The sequence shown here is derived from an EMBL/GenBank/DDBJ whole genome shotgun (WGS) entry which is preliminary data.</text>
</comment>
<evidence type="ECO:0000313" key="11">
    <source>
        <dbReference type="EMBL" id="OQR72983.1"/>
    </source>
</evidence>
<reference evidence="11 12" key="1">
    <citation type="journal article" date="2017" name="Gigascience">
        <title>Draft genome of the honey bee ectoparasitic mite, Tropilaelaps mercedesae, is shaped by the parasitic life history.</title>
        <authorList>
            <person name="Dong X."/>
            <person name="Armstrong S.D."/>
            <person name="Xia D."/>
            <person name="Makepeace B.L."/>
            <person name="Darby A.C."/>
            <person name="Kadowaki T."/>
        </authorList>
    </citation>
    <scope>NUCLEOTIDE SEQUENCE [LARGE SCALE GENOMIC DNA]</scope>
    <source>
        <strain evidence="11">Wuxi-XJTLU</strain>
    </source>
</reference>
<evidence type="ECO:0000259" key="10">
    <source>
        <dbReference type="PROSITE" id="PS50135"/>
    </source>
</evidence>